<reference evidence="1" key="1">
    <citation type="submission" date="2020-02" db="EMBL/GenBank/DDBJ databases">
        <authorList>
            <person name="Meier V. D."/>
        </authorList>
    </citation>
    <scope>NUCLEOTIDE SEQUENCE</scope>
    <source>
        <strain evidence="1">AVDCRST_MAG62</strain>
    </source>
</reference>
<evidence type="ECO:0000313" key="1">
    <source>
        <dbReference type="EMBL" id="CAA9530050.1"/>
    </source>
</evidence>
<gene>
    <name evidence="1" type="ORF">AVDCRST_MAG62-1784</name>
</gene>
<name>A0A6J4TTF0_9SPHN</name>
<dbReference type="EMBL" id="CADCWB010000221">
    <property type="protein sequence ID" value="CAA9530050.1"/>
    <property type="molecule type" value="Genomic_DNA"/>
</dbReference>
<sequence length="51" mass="5963">GRLFPHVFPICPGEHHRRSVQRRCRSGRRQADRQAGLYRRHADGTGLDRLL</sequence>
<accession>A0A6J4TTF0</accession>
<feature type="non-terminal residue" evidence="1">
    <location>
        <position position="51"/>
    </location>
</feature>
<proteinExistence type="predicted"/>
<organism evidence="1">
    <name type="scientific">uncultured Sphingomonas sp</name>
    <dbReference type="NCBI Taxonomy" id="158754"/>
    <lineage>
        <taxon>Bacteria</taxon>
        <taxon>Pseudomonadati</taxon>
        <taxon>Pseudomonadota</taxon>
        <taxon>Alphaproteobacteria</taxon>
        <taxon>Sphingomonadales</taxon>
        <taxon>Sphingomonadaceae</taxon>
        <taxon>Sphingomonas</taxon>
        <taxon>environmental samples</taxon>
    </lineage>
</organism>
<protein>
    <submittedName>
        <fullName evidence="1">Uncharacterized protein</fullName>
    </submittedName>
</protein>
<feature type="non-terminal residue" evidence="1">
    <location>
        <position position="1"/>
    </location>
</feature>
<dbReference type="AlphaFoldDB" id="A0A6J4TTF0"/>